<gene>
    <name evidence="1" type="ORF">HMP0015_2744</name>
</gene>
<accession>D4XSQ2</accession>
<organism evidence="1 2">
    <name type="scientific">Acinetobacter haemolyticus ATCC 19194</name>
    <dbReference type="NCBI Taxonomy" id="707232"/>
    <lineage>
        <taxon>Bacteria</taxon>
        <taxon>Pseudomonadati</taxon>
        <taxon>Pseudomonadota</taxon>
        <taxon>Gammaproteobacteria</taxon>
        <taxon>Moraxellales</taxon>
        <taxon>Moraxellaceae</taxon>
        <taxon>Acinetobacter</taxon>
    </lineage>
</organism>
<dbReference type="AlphaFoldDB" id="D4XSQ2"/>
<protein>
    <submittedName>
        <fullName evidence="1">Uncharacterized protein</fullName>
    </submittedName>
</protein>
<name>D4XSQ2_ACIHA</name>
<evidence type="ECO:0000313" key="1">
    <source>
        <dbReference type="EMBL" id="EFF81735.1"/>
    </source>
</evidence>
<sequence length="42" mass="4676">INLPDARTWFAFAADASRRVFQDELGSLRKVTDISVGLQTPL</sequence>
<dbReference type="EMBL" id="ADMT01000207">
    <property type="protein sequence ID" value="EFF81735.1"/>
    <property type="molecule type" value="Genomic_DNA"/>
</dbReference>
<dbReference type="HOGENOM" id="CLU_3243454_0_0_6"/>
<feature type="non-terminal residue" evidence="1">
    <location>
        <position position="1"/>
    </location>
</feature>
<dbReference type="Proteomes" id="UP000003085">
    <property type="component" value="Unassembled WGS sequence"/>
</dbReference>
<proteinExistence type="predicted"/>
<evidence type="ECO:0000313" key="2">
    <source>
        <dbReference type="Proteomes" id="UP000003085"/>
    </source>
</evidence>
<comment type="caution">
    <text evidence="1">The sequence shown here is derived from an EMBL/GenBank/DDBJ whole genome shotgun (WGS) entry which is preliminary data.</text>
</comment>
<reference evidence="2" key="1">
    <citation type="submission" date="2010-03" db="EMBL/GenBank/DDBJ databases">
        <title>Complete sequence of Mobiluncus curtisii ATCC 43063.</title>
        <authorList>
            <person name="Muzny D."/>
            <person name="Qin X."/>
            <person name="Deng J."/>
            <person name="Jiang H."/>
            <person name="Liu Y."/>
            <person name="Qu J."/>
            <person name="Song X.-Z."/>
            <person name="Zhang L."/>
            <person name="Thornton R."/>
            <person name="Coyle M."/>
            <person name="Francisco L."/>
            <person name="Jackson L."/>
            <person name="Javaid M."/>
            <person name="Korchina V."/>
            <person name="Kovar C."/>
            <person name="Mata R."/>
            <person name="Mathew T."/>
            <person name="Ngo R."/>
            <person name="Nguyen L."/>
            <person name="Nguyen N."/>
            <person name="Okwuonu G."/>
            <person name="Ongeri F."/>
            <person name="Pham C."/>
            <person name="Simmons D."/>
            <person name="Wilczek-Boney K."/>
            <person name="Hale W."/>
            <person name="Jakkamsetti A."/>
            <person name="Pham P."/>
            <person name="Ruth R."/>
            <person name="San Lucas F."/>
            <person name="Warren J."/>
            <person name="Zhang J."/>
            <person name="Zhao Z."/>
            <person name="Zhou C."/>
            <person name="Zhu D."/>
            <person name="Lee S."/>
            <person name="Bess C."/>
            <person name="Blankenburg K."/>
            <person name="Forbes L."/>
            <person name="Fu Q."/>
            <person name="Gubbala S."/>
            <person name="Hirani K."/>
            <person name="Jayaseelan J.C."/>
            <person name="Lara F."/>
            <person name="Munidasa M."/>
            <person name="Palculict T."/>
            <person name="Patil S."/>
            <person name="Pu L.-L."/>
            <person name="Saada N."/>
            <person name="Tang L."/>
            <person name="Weissenberger G."/>
            <person name="Zhu Y."/>
            <person name="Hemphill L."/>
            <person name="Shang Y."/>
            <person name="Youmans B."/>
            <person name="Ayvaz T."/>
            <person name="Ross M."/>
            <person name="Santibanez J."/>
            <person name="Aqrawi P."/>
            <person name="Gross S."/>
            <person name="Joshi V."/>
            <person name="Fowler G."/>
            <person name="Nazareth L."/>
            <person name="Reid J."/>
            <person name="Worley K."/>
            <person name="Petrosino J."/>
            <person name="Highlander S."/>
            <person name="Gibbs R."/>
            <person name="Gibbs R."/>
        </authorList>
    </citation>
    <scope>NUCLEOTIDE SEQUENCE [LARGE SCALE GENOMIC DNA]</scope>
    <source>
        <strain evidence="2">ATCC 19194</strain>
    </source>
</reference>